<dbReference type="InterPro" id="IPR000182">
    <property type="entry name" value="GNAT_dom"/>
</dbReference>
<dbReference type="Proteomes" id="UP000018733">
    <property type="component" value="Unassembled WGS sequence"/>
</dbReference>
<dbReference type="Pfam" id="PF13607">
    <property type="entry name" value="Succ_CoA_lig"/>
    <property type="match status" value="1"/>
</dbReference>
<reference evidence="5 6" key="1">
    <citation type="journal article" date="2014" name="Genome Announc.">
        <title>Draft Genome Sequence of Advenella kashmirensis Strain W13003, a Polycyclic Aromatic Hydrocarbon-Degrading Bacterium.</title>
        <authorList>
            <person name="Wang X."/>
            <person name="Jin D."/>
            <person name="Zhou L."/>
            <person name="Wu L."/>
            <person name="An W."/>
            <person name="Zhao L."/>
        </authorList>
    </citation>
    <scope>NUCLEOTIDE SEQUENCE [LARGE SCALE GENOMIC DNA]</scope>
    <source>
        <strain evidence="5 6">W13003</strain>
    </source>
</reference>
<evidence type="ECO:0000259" key="4">
    <source>
        <dbReference type="PROSITE" id="PS51186"/>
    </source>
</evidence>
<gene>
    <name evidence="5" type="ORF">W822_17250</name>
</gene>
<dbReference type="eggNOG" id="COG1042">
    <property type="taxonomic scope" value="Bacteria"/>
</dbReference>
<dbReference type="Gene3D" id="3.40.630.30">
    <property type="match status" value="1"/>
</dbReference>
<dbReference type="PANTHER" id="PTHR43334:SF1">
    <property type="entry name" value="3-HYDROXYPROPIONATE--COA LIGASE [ADP-FORMING]"/>
    <property type="match status" value="1"/>
</dbReference>
<dbReference type="SUPFAM" id="SSF52210">
    <property type="entry name" value="Succinyl-CoA synthetase domains"/>
    <property type="match status" value="2"/>
</dbReference>
<dbReference type="PATRIC" id="fig|1424334.3.peg.3469"/>
<keyword evidence="6" id="KW-1185">Reference proteome</keyword>
<accession>V8QP11</accession>
<protein>
    <submittedName>
        <fullName evidence="5">GNAT family acetyltraansferase</fullName>
    </submittedName>
</protein>
<dbReference type="InterPro" id="IPR016102">
    <property type="entry name" value="Succinyl-CoA_synth-like"/>
</dbReference>
<dbReference type="GO" id="GO:0016874">
    <property type="term" value="F:ligase activity"/>
    <property type="evidence" value="ECO:0007669"/>
    <property type="project" value="UniProtKB-KW"/>
</dbReference>
<dbReference type="eggNOG" id="COG1670">
    <property type="taxonomic scope" value="Bacteria"/>
</dbReference>
<dbReference type="STRING" id="1424334.W822_17250"/>
<dbReference type="Gene3D" id="3.30.470.20">
    <property type="entry name" value="ATP-grasp fold, B domain"/>
    <property type="match status" value="1"/>
</dbReference>
<name>V8QP11_9BURK</name>
<feature type="domain" description="N-acetyltransferase" evidence="4">
    <location>
        <begin position="669"/>
        <end position="819"/>
    </location>
</feature>
<proteinExistence type="predicted"/>
<dbReference type="EMBL" id="AYXT01000012">
    <property type="protein sequence ID" value="ETF01035.1"/>
    <property type="molecule type" value="Genomic_DNA"/>
</dbReference>
<dbReference type="GO" id="GO:0016747">
    <property type="term" value="F:acyltransferase activity, transferring groups other than amino-acyl groups"/>
    <property type="evidence" value="ECO:0007669"/>
    <property type="project" value="InterPro"/>
</dbReference>
<keyword evidence="2" id="KW-0547">Nucleotide-binding</keyword>
<keyword evidence="1" id="KW-0436">Ligase</keyword>
<dbReference type="OrthoDB" id="9807426at2"/>
<evidence type="ECO:0000256" key="3">
    <source>
        <dbReference type="ARBA" id="ARBA00022840"/>
    </source>
</evidence>
<keyword evidence="3" id="KW-0067">ATP-binding</keyword>
<evidence type="ECO:0000256" key="1">
    <source>
        <dbReference type="ARBA" id="ARBA00022598"/>
    </source>
</evidence>
<dbReference type="HOGENOM" id="CLU_007415_0_2_4"/>
<organism evidence="5 6">
    <name type="scientific">Advenella kashmirensis W13003</name>
    <dbReference type="NCBI Taxonomy" id="1424334"/>
    <lineage>
        <taxon>Bacteria</taxon>
        <taxon>Pseudomonadati</taxon>
        <taxon>Pseudomonadota</taxon>
        <taxon>Betaproteobacteria</taxon>
        <taxon>Burkholderiales</taxon>
        <taxon>Alcaligenaceae</taxon>
    </lineage>
</organism>
<dbReference type="InterPro" id="IPR016181">
    <property type="entry name" value="Acyl_CoA_acyltransferase"/>
</dbReference>
<dbReference type="RefSeq" id="WP_024006389.1">
    <property type="nucleotide sequence ID" value="NZ_KI650981.1"/>
</dbReference>
<dbReference type="Pfam" id="PF13549">
    <property type="entry name" value="ATP-grasp_5"/>
    <property type="match status" value="1"/>
</dbReference>
<dbReference type="AlphaFoldDB" id="V8QP11"/>
<dbReference type="GO" id="GO:0005524">
    <property type="term" value="F:ATP binding"/>
    <property type="evidence" value="ECO:0007669"/>
    <property type="project" value="UniProtKB-KW"/>
</dbReference>
<evidence type="ECO:0000313" key="5">
    <source>
        <dbReference type="EMBL" id="ETF01035.1"/>
    </source>
</evidence>
<dbReference type="Pfam" id="PF13302">
    <property type="entry name" value="Acetyltransf_3"/>
    <property type="match status" value="1"/>
</dbReference>
<dbReference type="Gene3D" id="3.40.50.261">
    <property type="entry name" value="Succinyl-CoA synthetase domains"/>
    <property type="match status" value="2"/>
</dbReference>
<dbReference type="CDD" id="cd04301">
    <property type="entry name" value="NAT_SF"/>
    <property type="match status" value="1"/>
</dbReference>
<dbReference type="InterPro" id="IPR032875">
    <property type="entry name" value="Succ_CoA_lig_flav_dom"/>
</dbReference>
<sequence>MLRHRLAAFFEPRSLCVIADTELPVFTHLPSYLKSSSDQLRLADDATQARQQLRHFAPTPGRDLAMLCIRSSLLSAALQQLDAAPPRAILLLPGEHVDEAPSATRELIERWCRKHNVMLLGPRAFGIYRPHLGLNLSLASMQPRAGRIAVVSQSRMLLRSIIDWAEDVNLGLSAAVSLGEVTDVDLPELIEYLATDARTDSIALYLDKLTSGRELISALRAASSVKPVIVLRAGRADPILAGSDAVLDAALRRAGAIRVNYFVELFAAIKAMSYARRPRGGKIAMLANGRASAQLVQDAIPADSSMSMASLTQATAKGLSEIFGVGTLTENPVIPYVPLTPDALINGLRCLVADSQVDAVMVILAPDEFCDMPQVVTALAAFAPGAQKPIVTCLLGEAKMRPLRRLLDEAGMPAFRTPETALSAVLSLTSYHYNQQLLQQTRYVHSGQRPAELETARAILETACRDHAGVLTREQCIALVECFHPDVRWEPDEDDERFSALDDVPSVMIRVSRDPVFGPWIWFGEGGHMVHFSPSDRGVDLPPLNLNLAGKLIERSRVWRQELQSYVEPQILRKLQGLLETMSELVSELPAIESLEVDPIILGYRDLHIREIRISLMQPLPAVIPQDNGFNHMAIYPYPTHLVQSRVFADGTPWILRPIRPEDADALQEFIRALSEKSRYMRFVSMMRELTPKMLTRYTYVDYHRELALVATTQVPNPANRGLPQEIIIGLAHYLRNADGVGAEYALVISDEWQKRGLGTSLMQALIAAARQQQLAYIEGVVLSGNRPMLHLMTSLGFINEEDHEDPSMRRVWLPLDAGDQGV</sequence>
<dbReference type="PANTHER" id="PTHR43334">
    <property type="entry name" value="ACETATE--COA LIGASE [ADP-FORMING]"/>
    <property type="match status" value="1"/>
</dbReference>
<evidence type="ECO:0000313" key="6">
    <source>
        <dbReference type="Proteomes" id="UP000018733"/>
    </source>
</evidence>
<comment type="caution">
    <text evidence="5">The sequence shown here is derived from an EMBL/GenBank/DDBJ whole genome shotgun (WGS) entry which is preliminary data.</text>
</comment>
<evidence type="ECO:0000256" key="2">
    <source>
        <dbReference type="ARBA" id="ARBA00022741"/>
    </source>
</evidence>
<dbReference type="SUPFAM" id="SSF55729">
    <property type="entry name" value="Acyl-CoA N-acyltransferases (Nat)"/>
    <property type="match status" value="1"/>
</dbReference>
<dbReference type="InterPro" id="IPR051538">
    <property type="entry name" value="Acyl-CoA_Synth/Transferase"/>
</dbReference>
<dbReference type="PROSITE" id="PS51186">
    <property type="entry name" value="GNAT"/>
    <property type="match status" value="1"/>
</dbReference>